<name>A0A5C4T7K0_9BACL</name>
<protein>
    <submittedName>
        <fullName evidence="2">Amidohydrolase family protein</fullName>
    </submittedName>
</protein>
<dbReference type="Pfam" id="PF01979">
    <property type="entry name" value="Amidohydro_1"/>
    <property type="match status" value="1"/>
</dbReference>
<keyword evidence="2" id="KW-0378">Hydrolase</keyword>
<reference evidence="2 3" key="1">
    <citation type="submission" date="2019-05" db="EMBL/GenBank/DDBJ databases">
        <title>We sequenced the genome of Paenibacillus hemerocallicola KCTC 33185 for further insight into its adaptation and study the phylogeny of Paenibacillus.</title>
        <authorList>
            <person name="Narsing Rao M.P."/>
        </authorList>
    </citation>
    <scope>NUCLEOTIDE SEQUENCE [LARGE SCALE GENOMIC DNA]</scope>
    <source>
        <strain evidence="2 3">KCTC 33185</strain>
    </source>
</reference>
<dbReference type="InterPro" id="IPR006680">
    <property type="entry name" value="Amidohydro-rel"/>
</dbReference>
<dbReference type="InterPro" id="IPR051781">
    <property type="entry name" value="Metallo-dep_Hydrolase"/>
</dbReference>
<comment type="caution">
    <text evidence="2">The sequence shown here is derived from an EMBL/GenBank/DDBJ whole genome shotgun (WGS) entry which is preliminary data.</text>
</comment>
<dbReference type="OrthoDB" id="9797498at2"/>
<evidence type="ECO:0000313" key="3">
    <source>
        <dbReference type="Proteomes" id="UP000307943"/>
    </source>
</evidence>
<evidence type="ECO:0000313" key="2">
    <source>
        <dbReference type="EMBL" id="TNJ65018.1"/>
    </source>
</evidence>
<dbReference type="CDD" id="cd01299">
    <property type="entry name" value="Met_dep_hydrolase_A"/>
    <property type="match status" value="1"/>
</dbReference>
<dbReference type="GO" id="GO:0016810">
    <property type="term" value="F:hydrolase activity, acting on carbon-nitrogen (but not peptide) bonds"/>
    <property type="evidence" value="ECO:0007669"/>
    <property type="project" value="InterPro"/>
</dbReference>
<dbReference type="Gene3D" id="3.20.20.140">
    <property type="entry name" value="Metal-dependent hydrolases"/>
    <property type="match status" value="1"/>
</dbReference>
<dbReference type="AlphaFoldDB" id="A0A5C4T7K0"/>
<dbReference type="RefSeq" id="WP_139603548.1">
    <property type="nucleotide sequence ID" value="NZ_VDCQ01000023.1"/>
</dbReference>
<accession>A0A5C4T7K0</accession>
<gene>
    <name evidence="2" type="ORF">FE784_17660</name>
</gene>
<dbReference type="InterPro" id="IPR011059">
    <property type="entry name" value="Metal-dep_hydrolase_composite"/>
</dbReference>
<dbReference type="PANTHER" id="PTHR43135">
    <property type="entry name" value="ALPHA-D-RIBOSE 1-METHYLPHOSPHONATE 5-TRIPHOSPHATE DIPHOSPHATASE"/>
    <property type="match status" value="1"/>
</dbReference>
<dbReference type="SUPFAM" id="SSF51556">
    <property type="entry name" value="Metallo-dependent hydrolases"/>
    <property type="match status" value="1"/>
</dbReference>
<evidence type="ECO:0000259" key="1">
    <source>
        <dbReference type="Pfam" id="PF01979"/>
    </source>
</evidence>
<feature type="domain" description="Amidohydrolase-related" evidence="1">
    <location>
        <begin position="59"/>
        <end position="382"/>
    </location>
</feature>
<dbReference type="Gene3D" id="2.30.40.10">
    <property type="entry name" value="Urease, subunit C, domain 1"/>
    <property type="match status" value="1"/>
</dbReference>
<dbReference type="SUPFAM" id="SSF51338">
    <property type="entry name" value="Composite domain of metallo-dependent hydrolases"/>
    <property type="match status" value="1"/>
</dbReference>
<dbReference type="PANTHER" id="PTHR43135:SF3">
    <property type="entry name" value="ALPHA-D-RIBOSE 1-METHYLPHOSPHONATE 5-TRIPHOSPHATE DIPHOSPHATASE"/>
    <property type="match status" value="1"/>
</dbReference>
<dbReference type="InterPro" id="IPR032466">
    <property type="entry name" value="Metal_Hydrolase"/>
</dbReference>
<organism evidence="2 3">
    <name type="scientific">Paenibacillus hemerocallicola</name>
    <dbReference type="NCBI Taxonomy" id="1172614"/>
    <lineage>
        <taxon>Bacteria</taxon>
        <taxon>Bacillati</taxon>
        <taxon>Bacillota</taxon>
        <taxon>Bacilli</taxon>
        <taxon>Bacillales</taxon>
        <taxon>Paenibacillaceae</taxon>
        <taxon>Paenibacillus</taxon>
    </lineage>
</organism>
<sequence length="404" mass="44160">MAKAPTYLIHAARVIDGTGKAPMEKASVLISEGKIVYVGPKERAPAPEGVQIIDAPDLTVMPGLIDGHNGISGSLGAVKKLRCYVQYGITTAISFHGNRQGNPTLPTRDMIERGELRGCAQLVVGHAVNCTHGHNKGRLADGPWEVRKAVREMLEQGAEFIKTAASGGFWYENESMSSPNYTQEEMNALVDETHAWGKIVGVHVHTQPGLDRAIKAGADIIYHGCQIDAAAVEKMVEKGIWYIPTLKVTHPRNIAAWVDRPWMRAEMEACTDVHREGVKLAVKLGGKVAMGSDGPGTRYTWLYGENSVFEVAELVNCGMTPLQAICASTLQTAKAYRIDHRVGSLEAGKQADILCVQGNPLEDIEQLQDQNRVSLVFLKGKVEYAGNAYRDYFSIRDEDEIKPL</sequence>
<dbReference type="InterPro" id="IPR057744">
    <property type="entry name" value="OTAase-like"/>
</dbReference>
<dbReference type="Proteomes" id="UP000307943">
    <property type="component" value="Unassembled WGS sequence"/>
</dbReference>
<proteinExistence type="predicted"/>
<keyword evidence="3" id="KW-1185">Reference proteome</keyword>
<dbReference type="EMBL" id="VDCQ01000023">
    <property type="protein sequence ID" value="TNJ65018.1"/>
    <property type="molecule type" value="Genomic_DNA"/>
</dbReference>